<reference evidence="8" key="1">
    <citation type="submission" date="2018-05" db="EMBL/GenBank/DDBJ databases">
        <authorList>
            <person name="Lanie J.A."/>
            <person name="Ng W.-L."/>
            <person name="Kazmierczak K.M."/>
            <person name="Andrzejewski T.M."/>
            <person name="Davidsen T.M."/>
            <person name="Wayne K.J."/>
            <person name="Tettelin H."/>
            <person name="Glass J.I."/>
            <person name="Rusch D."/>
            <person name="Podicherti R."/>
            <person name="Tsui H.-C.T."/>
            <person name="Winkler M.E."/>
        </authorList>
    </citation>
    <scope>NUCLEOTIDE SEQUENCE</scope>
</reference>
<feature type="domain" description="Peptidase M24" evidence="5">
    <location>
        <begin position="272"/>
        <end position="481"/>
    </location>
</feature>
<evidence type="ECO:0000256" key="1">
    <source>
        <dbReference type="ARBA" id="ARBA00008766"/>
    </source>
</evidence>
<comment type="similarity">
    <text evidence="1">Belongs to the peptidase M24B family.</text>
</comment>
<feature type="non-terminal residue" evidence="8">
    <location>
        <position position="1"/>
    </location>
</feature>
<sequence length="543" mass="62831">VSPEKERLKYLTGFSGSAGQSLVLKKQAFLFVDGRYTLQAQKEVRKGFKVIQIHKTIPSDILRKNKQKLRIGFDPRIYSLASLINLYKTENVKLIPTKKNLIDKIWPNKPKPKFNKFFILKTQYAGKSFKNKINLICNILKRKKLKNLLVTAPENVAWALNIRGKDNSYSPIPNCNAIVNYKKKITLIVENKKISKNFKSQFGKVVKYVNPTDITAHFNSLDKKQNFLIDKFTCSYFYREKIAERFKYIEEIDPIFFLKSKKNIVEINNTIKSHIADGTALTKFIYWIKNNINKIKISELSAQKKLEQFRKKNKNYVSPSFNTISGSGPNGAIVHYRANSKTNRIIKTKDVYLCDSGGQYHYGTTDVTRTICFSKQSQKIKNIFTKVLKGHIGVATYKLKKNTTGKKLDIVARSALKKAGLDYAHGTGHGVGYFLNVHEGPQAISKINNIKLEEGMILSNEPGYYETNKFGIRLENLVFIKKYKKKLRFENLTFAPIEKDLINFKLLNKKEKKYLNEYHKKIYMILGFYLNKDEKNWLKSFIN</sequence>
<dbReference type="Pfam" id="PF16189">
    <property type="entry name" value="Creatinase_N_2"/>
    <property type="match status" value="1"/>
</dbReference>
<dbReference type="FunFam" id="3.90.230.10:FF:000007">
    <property type="entry name" value="Xaa-Pro aminopeptidase P"/>
    <property type="match status" value="1"/>
</dbReference>
<dbReference type="SUPFAM" id="SSF53092">
    <property type="entry name" value="Creatinase/prolidase N-terminal domain"/>
    <property type="match status" value="1"/>
</dbReference>
<dbReference type="GO" id="GO:0046872">
    <property type="term" value="F:metal ion binding"/>
    <property type="evidence" value="ECO:0007669"/>
    <property type="project" value="UniProtKB-KW"/>
</dbReference>
<dbReference type="GO" id="GO:0005737">
    <property type="term" value="C:cytoplasm"/>
    <property type="evidence" value="ECO:0007669"/>
    <property type="project" value="UniProtKB-ARBA"/>
</dbReference>
<dbReference type="Gene3D" id="3.40.350.10">
    <property type="entry name" value="Creatinase/prolidase N-terminal domain"/>
    <property type="match status" value="2"/>
</dbReference>
<keyword evidence="3" id="KW-0378">Hydrolase</keyword>
<feature type="domain" description="Creatinase N-terminal" evidence="6">
    <location>
        <begin position="4"/>
        <end position="99"/>
    </location>
</feature>
<name>A0A381XAQ9_9ZZZZ</name>
<dbReference type="InterPro" id="IPR036005">
    <property type="entry name" value="Creatinase/aminopeptidase-like"/>
</dbReference>
<dbReference type="AlphaFoldDB" id="A0A381XAQ9"/>
<evidence type="ECO:0008006" key="9">
    <source>
        <dbReference type="Google" id="ProtNLM"/>
    </source>
</evidence>
<keyword evidence="2" id="KW-0479">Metal-binding</keyword>
<dbReference type="CDD" id="cd01085">
    <property type="entry name" value="APP"/>
    <property type="match status" value="1"/>
</dbReference>
<dbReference type="Gene3D" id="3.90.230.10">
    <property type="entry name" value="Creatinase/methionine aminopeptidase superfamily"/>
    <property type="match status" value="1"/>
</dbReference>
<evidence type="ECO:0000259" key="6">
    <source>
        <dbReference type="Pfam" id="PF01321"/>
    </source>
</evidence>
<dbReference type="Pfam" id="PF16188">
    <property type="entry name" value="Peptidase_M24_C"/>
    <property type="match status" value="1"/>
</dbReference>
<proteinExistence type="inferred from homology"/>
<evidence type="ECO:0000256" key="4">
    <source>
        <dbReference type="ARBA" id="ARBA00023211"/>
    </source>
</evidence>
<dbReference type="Pfam" id="PF00557">
    <property type="entry name" value="Peptidase_M24"/>
    <property type="match status" value="1"/>
</dbReference>
<dbReference type="SUPFAM" id="SSF55920">
    <property type="entry name" value="Creatinase/aminopeptidase"/>
    <property type="match status" value="1"/>
</dbReference>
<dbReference type="EMBL" id="UINC01014460">
    <property type="protein sequence ID" value="SVA61642.1"/>
    <property type="molecule type" value="Genomic_DNA"/>
</dbReference>
<dbReference type="InterPro" id="IPR000587">
    <property type="entry name" value="Creatinase_N"/>
</dbReference>
<dbReference type="InterPro" id="IPR033740">
    <property type="entry name" value="Pept_M24B"/>
</dbReference>
<dbReference type="InterPro" id="IPR000994">
    <property type="entry name" value="Pept_M24"/>
</dbReference>
<organism evidence="8">
    <name type="scientific">marine metagenome</name>
    <dbReference type="NCBI Taxonomy" id="408172"/>
    <lineage>
        <taxon>unclassified sequences</taxon>
        <taxon>metagenomes</taxon>
        <taxon>ecological metagenomes</taxon>
    </lineage>
</organism>
<evidence type="ECO:0000313" key="8">
    <source>
        <dbReference type="EMBL" id="SVA61642.1"/>
    </source>
</evidence>
<protein>
    <recommendedName>
        <fullName evidence="9">Peptidase M24 domain-containing protein</fullName>
    </recommendedName>
</protein>
<evidence type="ECO:0000259" key="5">
    <source>
        <dbReference type="Pfam" id="PF00557"/>
    </source>
</evidence>
<dbReference type="InterPro" id="IPR032416">
    <property type="entry name" value="Peptidase_M24_C"/>
</dbReference>
<evidence type="ECO:0000259" key="7">
    <source>
        <dbReference type="Pfam" id="PF16188"/>
    </source>
</evidence>
<dbReference type="GO" id="GO:0070006">
    <property type="term" value="F:metalloaminopeptidase activity"/>
    <property type="evidence" value="ECO:0007669"/>
    <property type="project" value="InterPro"/>
</dbReference>
<dbReference type="Pfam" id="PF01321">
    <property type="entry name" value="Creatinase_N"/>
    <property type="match status" value="1"/>
</dbReference>
<dbReference type="PANTHER" id="PTHR43763:SF20">
    <property type="entry name" value="XAA-PRO AMINOPEPTIDASE APEPP"/>
    <property type="match status" value="1"/>
</dbReference>
<evidence type="ECO:0000256" key="3">
    <source>
        <dbReference type="ARBA" id="ARBA00022801"/>
    </source>
</evidence>
<dbReference type="InterPro" id="IPR050422">
    <property type="entry name" value="X-Pro_aminopeptidase_P"/>
</dbReference>
<keyword evidence="4" id="KW-0464">Manganese</keyword>
<feature type="domain" description="Peptidase M24 C-terminal" evidence="7">
    <location>
        <begin position="487"/>
        <end position="539"/>
    </location>
</feature>
<dbReference type="PANTHER" id="PTHR43763">
    <property type="entry name" value="XAA-PRO AMINOPEPTIDASE 1"/>
    <property type="match status" value="1"/>
</dbReference>
<dbReference type="InterPro" id="IPR029149">
    <property type="entry name" value="Creatin/AminoP/Spt16_N"/>
</dbReference>
<accession>A0A381XAQ9</accession>
<evidence type="ECO:0000256" key="2">
    <source>
        <dbReference type="ARBA" id="ARBA00022723"/>
    </source>
</evidence>
<gene>
    <name evidence="8" type="ORF">METZ01_LOCUS114496</name>
</gene>